<dbReference type="Proteomes" id="UP000182715">
    <property type="component" value="Unassembled WGS sequence"/>
</dbReference>
<reference evidence="1 2" key="1">
    <citation type="submission" date="2014-11" db="EMBL/GenBank/DDBJ databases">
        <authorList>
            <person name="Diene M.Seydina."/>
        </authorList>
    </citation>
    <scope>NUCLEOTIDE SEQUENCE [LARGE SCALE GENOMIC DNA]</scope>
    <source>
        <strain evidence="1 2">Neisseria meningitidis CHUV</strain>
    </source>
</reference>
<name>A0A0H5Q8L6_NEIMI</name>
<organism evidence="1 2">
    <name type="scientific">Neisseria meningitidis serogroup B</name>
    <dbReference type="NCBI Taxonomy" id="491"/>
    <lineage>
        <taxon>Bacteria</taxon>
        <taxon>Pseudomonadati</taxon>
        <taxon>Pseudomonadota</taxon>
        <taxon>Betaproteobacteria</taxon>
        <taxon>Neisseriales</taxon>
        <taxon>Neisseriaceae</taxon>
        <taxon>Neisseria</taxon>
    </lineage>
</organism>
<accession>A0A0H5Q8L6</accession>
<dbReference type="AlphaFoldDB" id="A0A0H5Q8L6"/>
<protein>
    <submittedName>
        <fullName evidence="1">Uncharacterized protein</fullName>
    </submittedName>
</protein>
<evidence type="ECO:0000313" key="2">
    <source>
        <dbReference type="Proteomes" id="UP000182715"/>
    </source>
</evidence>
<sequence>MTEMPSETLLSVSDGILTNTVRRRKTAGFSCVAYADVSTHRTIQKTSPYVPS</sequence>
<proteinExistence type="predicted"/>
<evidence type="ECO:0000313" key="1">
    <source>
        <dbReference type="EMBL" id="CRY98273.1"/>
    </source>
</evidence>
<dbReference type="EMBL" id="CVTF01000023">
    <property type="protein sequence ID" value="CRY98273.1"/>
    <property type="molecule type" value="Genomic_DNA"/>
</dbReference>